<dbReference type="AlphaFoldDB" id="A0A558QSM7"/>
<keyword evidence="5" id="KW-0418">Kinase</keyword>
<dbReference type="PANTHER" id="PTHR32309:SF13">
    <property type="entry name" value="FERRIC ENTEROBACTIN TRANSPORT PROTEIN FEPE"/>
    <property type="match status" value="1"/>
</dbReference>
<dbReference type="Proteomes" id="UP000318681">
    <property type="component" value="Unassembled WGS sequence"/>
</dbReference>
<organism evidence="12 13">
    <name type="scientific">Alterirhizorhabdus solaris</name>
    <dbReference type="NCBI Taxonomy" id="2529389"/>
    <lineage>
        <taxon>Bacteria</taxon>
        <taxon>Pseudomonadati</taxon>
        <taxon>Pseudomonadota</taxon>
        <taxon>Alphaproteobacteria</taxon>
        <taxon>Sphingomonadales</taxon>
        <taxon>Rhizorhabdaceae</taxon>
        <taxon>Alterirhizorhabdus</taxon>
    </lineage>
</organism>
<evidence type="ECO:0000259" key="11">
    <source>
        <dbReference type="Pfam" id="PF13614"/>
    </source>
</evidence>
<keyword evidence="10" id="KW-1133">Transmembrane helix</keyword>
<evidence type="ECO:0000256" key="3">
    <source>
        <dbReference type="ARBA" id="ARBA00022679"/>
    </source>
</evidence>
<keyword evidence="7" id="KW-0829">Tyrosine-protein kinase</keyword>
<comment type="catalytic activity">
    <reaction evidence="8">
        <text>L-tyrosyl-[protein] + ATP = O-phospho-L-tyrosyl-[protein] + ADP + H(+)</text>
        <dbReference type="Rhea" id="RHEA:10596"/>
        <dbReference type="Rhea" id="RHEA-COMP:10136"/>
        <dbReference type="Rhea" id="RHEA-COMP:20101"/>
        <dbReference type="ChEBI" id="CHEBI:15378"/>
        <dbReference type="ChEBI" id="CHEBI:30616"/>
        <dbReference type="ChEBI" id="CHEBI:46858"/>
        <dbReference type="ChEBI" id="CHEBI:61978"/>
        <dbReference type="ChEBI" id="CHEBI:456216"/>
        <dbReference type="EC" id="2.7.10.2"/>
    </reaction>
</comment>
<gene>
    <name evidence="12" type="ORF">FOY91_19790</name>
</gene>
<evidence type="ECO:0000256" key="4">
    <source>
        <dbReference type="ARBA" id="ARBA00022741"/>
    </source>
</evidence>
<feature type="domain" description="AAA" evidence="11">
    <location>
        <begin position="566"/>
        <end position="693"/>
    </location>
</feature>
<sequence>MSATDHSRVFTEPVPSAWKTSVDDAASAGSASASGAPASETSSAGASPSDAPPSARQDMPVAGLQGKTGRLAMIRAALRHHRRWIVAIVLVVLAATLAAYLLVPRRFTAQADLWLDHGFERLGPATPTAAASNGPLARNTEIRLLTSSDLAAGVVDRLGLANVRGLGQPRRGALLPPAVARRQAIAEVRDNLRVQTNGASYAVAVRYTAADPVLAAGIVNHLVESYIADRRTGGARGRARVAMEAQLTGAREERIRNRALASGYQEAISLVRKGRDRNSIFAEIAALDGAIGAAVAQQTDAEARLREARGNAGAGPSGEITSPRIRQLRAAQADAAGSRTPGDGATAASRSGDIARELAGEVRRVSRLAENARIAGRNVELLRAARARTVGDLAAGDAAAAQLRQIGDRAAAADLRYADYAQRYAVMMAAQRRDQGTAYLISRGAARNARSLPDPLVFALGGLAAALLAVGAGVLLLEATTKGFRNRRQLERRLGLPVVGMVPDLGGVREADFAADDPMGPPDFLYNHRHSAFSTAFRGIHTGLRLGAGGTGLRSVAICSALAEEGKTTVAICLARSAALSGLRVVLVDCDARRPAASRALSPYVKTGLAHVLEDGADYRDVIQRDTPSGAWFLAQASERLAANGAVSSPAMTALVRELERDFDLVLLDMAPALALSESRELAAAADGVLLVARARRTPVEATMMARDLLEKAGARPVATTLTMVDS</sequence>
<proteinExistence type="inferred from homology"/>
<evidence type="ECO:0000313" key="13">
    <source>
        <dbReference type="Proteomes" id="UP000318681"/>
    </source>
</evidence>
<feature type="compositionally biased region" description="Low complexity" evidence="9">
    <location>
        <begin position="25"/>
        <end position="55"/>
    </location>
</feature>
<dbReference type="InterPro" id="IPR025669">
    <property type="entry name" value="AAA_dom"/>
</dbReference>
<keyword evidence="6" id="KW-0067">ATP-binding</keyword>
<dbReference type="EMBL" id="VNIM01000140">
    <property type="protein sequence ID" value="TVV70151.1"/>
    <property type="molecule type" value="Genomic_DNA"/>
</dbReference>
<dbReference type="Pfam" id="PF13614">
    <property type="entry name" value="AAA_31"/>
    <property type="match status" value="1"/>
</dbReference>
<dbReference type="OrthoDB" id="230260at2"/>
<dbReference type="PANTHER" id="PTHR32309">
    <property type="entry name" value="TYROSINE-PROTEIN KINASE"/>
    <property type="match status" value="1"/>
</dbReference>
<evidence type="ECO:0000256" key="5">
    <source>
        <dbReference type="ARBA" id="ARBA00022777"/>
    </source>
</evidence>
<dbReference type="InterPro" id="IPR050445">
    <property type="entry name" value="Bact_polysacc_biosynth/exp"/>
</dbReference>
<keyword evidence="10" id="KW-0812">Transmembrane</keyword>
<evidence type="ECO:0000256" key="2">
    <source>
        <dbReference type="ARBA" id="ARBA00011903"/>
    </source>
</evidence>
<feature type="region of interest" description="Disordered" evidence="9">
    <location>
        <begin position="21"/>
        <end position="62"/>
    </location>
</feature>
<dbReference type="EC" id="2.7.10.2" evidence="2"/>
<reference evidence="12 13" key="1">
    <citation type="submission" date="2019-07" db="EMBL/GenBank/DDBJ databases">
        <title>Sphingomonas solaris sp. nov., isolated from a solar panel from Boston, Massachusetts.</title>
        <authorList>
            <person name="Tanner K."/>
            <person name="Pascual J."/>
            <person name="Mancuso C."/>
            <person name="Pereto J."/>
            <person name="Khalil A."/>
            <person name="Vilanova C."/>
        </authorList>
    </citation>
    <scope>NUCLEOTIDE SEQUENCE [LARGE SCALE GENOMIC DNA]</scope>
    <source>
        <strain evidence="12 13">R4DWN</strain>
    </source>
</reference>
<dbReference type="GO" id="GO:0005886">
    <property type="term" value="C:plasma membrane"/>
    <property type="evidence" value="ECO:0007669"/>
    <property type="project" value="TreeGrafter"/>
</dbReference>
<dbReference type="GO" id="GO:0004713">
    <property type="term" value="F:protein tyrosine kinase activity"/>
    <property type="evidence" value="ECO:0007669"/>
    <property type="project" value="TreeGrafter"/>
</dbReference>
<keyword evidence="3" id="KW-0808">Transferase</keyword>
<dbReference type="CDD" id="cd05387">
    <property type="entry name" value="BY-kinase"/>
    <property type="match status" value="1"/>
</dbReference>
<keyword evidence="13" id="KW-1185">Reference proteome</keyword>
<name>A0A558QSM7_9SPHN</name>
<feature type="transmembrane region" description="Helical" evidence="10">
    <location>
        <begin position="84"/>
        <end position="103"/>
    </location>
</feature>
<evidence type="ECO:0000313" key="12">
    <source>
        <dbReference type="EMBL" id="TVV70151.1"/>
    </source>
</evidence>
<comment type="similarity">
    <text evidence="1">Belongs to the CpsD/CapB family.</text>
</comment>
<feature type="region of interest" description="Disordered" evidence="9">
    <location>
        <begin position="329"/>
        <end position="351"/>
    </location>
</feature>
<evidence type="ECO:0000256" key="10">
    <source>
        <dbReference type="SAM" id="Phobius"/>
    </source>
</evidence>
<keyword evidence="10" id="KW-0472">Membrane</keyword>
<evidence type="ECO:0000256" key="9">
    <source>
        <dbReference type="SAM" id="MobiDB-lite"/>
    </source>
</evidence>
<keyword evidence="4" id="KW-0547">Nucleotide-binding</keyword>
<dbReference type="RefSeq" id="WP_145155576.1">
    <property type="nucleotide sequence ID" value="NZ_VNIM01000140.1"/>
</dbReference>
<evidence type="ECO:0000256" key="8">
    <source>
        <dbReference type="ARBA" id="ARBA00051245"/>
    </source>
</evidence>
<evidence type="ECO:0000256" key="7">
    <source>
        <dbReference type="ARBA" id="ARBA00023137"/>
    </source>
</evidence>
<dbReference type="InterPro" id="IPR005702">
    <property type="entry name" value="Wzc-like_C"/>
</dbReference>
<protein>
    <recommendedName>
        <fullName evidence="2">non-specific protein-tyrosine kinase</fullName>
        <ecNumber evidence="2">2.7.10.2</ecNumber>
    </recommendedName>
</protein>
<feature type="transmembrane region" description="Helical" evidence="10">
    <location>
        <begin position="456"/>
        <end position="477"/>
    </location>
</feature>
<evidence type="ECO:0000256" key="6">
    <source>
        <dbReference type="ARBA" id="ARBA00022840"/>
    </source>
</evidence>
<comment type="caution">
    <text evidence="12">The sequence shown here is derived from an EMBL/GenBank/DDBJ whole genome shotgun (WGS) entry which is preliminary data.</text>
</comment>
<dbReference type="InterPro" id="IPR027417">
    <property type="entry name" value="P-loop_NTPase"/>
</dbReference>
<evidence type="ECO:0000256" key="1">
    <source>
        <dbReference type="ARBA" id="ARBA00007316"/>
    </source>
</evidence>
<accession>A0A558QSM7</accession>
<dbReference type="Gene3D" id="3.40.50.300">
    <property type="entry name" value="P-loop containing nucleotide triphosphate hydrolases"/>
    <property type="match status" value="1"/>
</dbReference>
<dbReference type="SUPFAM" id="SSF52540">
    <property type="entry name" value="P-loop containing nucleoside triphosphate hydrolases"/>
    <property type="match status" value="1"/>
</dbReference>